<accession>A0ABQ7U8C8</accession>
<gene>
    <name evidence="2" type="ORF">KY290_031046</name>
</gene>
<name>A0ABQ7U8C8_SOLTU</name>
<feature type="region of interest" description="Disordered" evidence="1">
    <location>
        <begin position="171"/>
        <end position="194"/>
    </location>
</feature>
<proteinExistence type="predicted"/>
<organism evidence="2 3">
    <name type="scientific">Solanum tuberosum</name>
    <name type="common">Potato</name>
    <dbReference type="NCBI Taxonomy" id="4113"/>
    <lineage>
        <taxon>Eukaryota</taxon>
        <taxon>Viridiplantae</taxon>
        <taxon>Streptophyta</taxon>
        <taxon>Embryophyta</taxon>
        <taxon>Tracheophyta</taxon>
        <taxon>Spermatophyta</taxon>
        <taxon>Magnoliopsida</taxon>
        <taxon>eudicotyledons</taxon>
        <taxon>Gunneridae</taxon>
        <taxon>Pentapetalae</taxon>
        <taxon>asterids</taxon>
        <taxon>lamiids</taxon>
        <taxon>Solanales</taxon>
        <taxon>Solanaceae</taxon>
        <taxon>Solanoideae</taxon>
        <taxon>Solaneae</taxon>
        <taxon>Solanum</taxon>
    </lineage>
</organism>
<sequence length="194" mass="21593">MSVNVEKEKEVNAHTENVTVHDASNESNLCTGEDVRMATVTDAAMGDVDRVMDANMVDKSNENDNSDNQCDNSKDVVILNGDQRATTDSEQAITIIHNQVDAIQVVSRHRVLHDIITHNIEQEEVGRIEYNQAVGVPEIDPSEEVQNNLPLEADLSPKLIQFVRKGKKQEIGDVNQPIRKQPKRNTSSITLSKL</sequence>
<comment type="caution">
    <text evidence="2">The sequence shown here is derived from an EMBL/GenBank/DDBJ whole genome shotgun (WGS) entry which is preliminary data.</text>
</comment>
<dbReference type="Proteomes" id="UP000826656">
    <property type="component" value="Unassembled WGS sequence"/>
</dbReference>
<protein>
    <submittedName>
        <fullName evidence="2">Uncharacterized protein</fullName>
    </submittedName>
</protein>
<reference evidence="2 3" key="1">
    <citation type="journal article" date="2021" name="bioRxiv">
        <title>Chromosome-scale and haplotype-resolved genome assembly of a tetraploid potato cultivar.</title>
        <authorList>
            <person name="Sun H."/>
            <person name="Jiao W.-B."/>
            <person name="Krause K."/>
            <person name="Campoy J.A."/>
            <person name="Goel M."/>
            <person name="Folz-Donahue K."/>
            <person name="Kukat C."/>
            <person name="Huettel B."/>
            <person name="Schneeberger K."/>
        </authorList>
    </citation>
    <scope>NUCLEOTIDE SEQUENCE [LARGE SCALE GENOMIC DNA]</scope>
    <source>
        <strain evidence="2">SolTubOtavaFocal</strain>
        <tissue evidence="2">Leaves</tissue>
    </source>
</reference>
<keyword evidence="3" id="KW-1185">Reference proteome</keyword>
<evidence type="ECO:0000313" key="2">
    <source>
        <dbReference type="EMBL" id="KAH0743053.1"/>
    </source>
</evidence>
<evidence type="ECO:0000256" key="1">
    <source>
        <dbReference type="SAM" id="MobiDB-lite"/>
    </source>
</evidence>
<evidence type="ECO:0000313" key="3">
    <source>
        <dbReference type="Proteomes" id="UP000826656"/>
    </source>
</evidence>
<dbReference type="EMBL" id="JAIVGD010000023">
    <property type="protein sequence ID" value="KAH0743053.1"/>
    <property type="molecule type" value="Genomic_DNA"/>
</dbReference>
<feature type="compositionally biased region" description="Polar residues" evidence="1">
    <location>
        <begin position="184"/>
        <end position="194"/>
    </location>
</feature>